<evidence type="ECO:0000256" key="1">
    <source>
        <dbReference type="SAM" id="SignalP"/>
    </source>
</evidence>
<proteinExistence type="predicted"/>
<reference evidence="2 3" key="2">
    <citation type="submission" date="2024-10" db="EMBL/GenBank/DDBJ databases">
        <authorList>
            <person name="Ryan C."/>
        </authorList>
    </citation>
    <scope>NUCLEOTIDE SEQUENCE [LARGE SCALE GENOMIC DNA]</scope>
</reference>
<accession>A0ABC9F3D3</accession>
<dbReference type="Gene3D" id="3.30.30.10">
    <property type="entry name" value="Knottin, scorpion toxin-like"/>
    <property type="match status" value="1"/>
</dbReference>
<organism evidence="2 3">
    <name type="scientific">Urochloa decumbens</name>
    <dbReference type="NCBI Taxonomy" id="240449"/>
    <lineage>
        <taxon>Eukaryota</taxon>
        <taxon>Viridiplantae</taxon>
        <taxon>Streptophyta</taxon>
        <taxon>Embryophyta</taxon>
        <taxon>Tracheophyta</taxon>
        <taxon>Spermatophyta</taxon>
        <taxon>Magnoliopsida</taxon>
        <taxon>Liliopsida</taxon>
        <taxon>Poales</taxon>
        <taxon>Poaceae</taxon>
        <taxon>PACMAD clade</taxon>
        <taxon>Panicoideae</taxon>
        <taxon>Panicodae</taxon>
        <taxon>Paniceae</taxon>
        <taxon>Melinidinae</taxon>
        <taxon>Urochloa</taxon>
    </lineage>
</organism>
<keyword evidence="3" id="KW-1185">Reference proteome</keyword>
<reference evidence="3" key="1">
    <citation type="submission" date="2024-06" db="EMBL/GenBank/DDBJ databases">
        <authorList>
            <person name="Ryan C."/>
        </authorList>
    </citation>
    <scope>NUCLEOTIDE SEQUENCE [LARGE SCALE GENOMIC DNA]</scope>
</reference>
<sequence length="95" mass="10028">MEPSPRKNLSAATAAILLLVILTAESSKSFADGCQHLSGSYRGACWPLVSDDACNIACTGESSDNFFGVCDSFKCWCLTKCHSEIVAPASTPILP</sequence>
<dbReference type="AlphaFoldDB" id="A0ABC9F3D3"/>
<feature type="chain" id="PRO_5044795687" description="Knottin scorpion toxin-like domain-containing protein" evidence="1">
    <location>
        <begin position="32"/>
        <end position="95"/>
    </location>
</feature>
<dbReference type="SUPFAM" id="SSF57095">
    <property type="entry name" value="Scorpion toxin-like"/>
    <property type="match status" value="1"/>
</dbReference>
<evidence type="ECO:0000313" key="3">
    <source>
        <dbReference type="Proteomes" id="UP001497457"/>
    </source>
</evidence>
<gene>
    <name evidence="2" type="ORF">URODEC1_LOCUS101526</name>
</gene>
<protein>
    <recommendedName>
        <fullName evidence="4">Knottin scorpion toxin-like domain-containing protein</fullName>
    </recommendedName>
</protein>
<dbReference type="Proteomes" id="UP001497457">
    <property type="component" value="Chromosome 5rd"/>
</dbReference>
<name>A0ABC9F3D3_9POAL</name>
<dbReference type="EMBL" id="OZ075115">
    <property type="protein sequence ID" value="CAL5068362.1"/>
    <property type="molecule type" value="Genomic_DNA"/>
</dbReference>
<keyword evidence="1" id="KW-0732">Signal</keyword>
<feature type="signal peptide" evidence="1">
    <location>
        <begin position="1"/>
        <end position="31"/>
    </location>
</feature>
<evidence type="ECO:0000313" key="2">
    <source>
        <dbReference type="EMBL" id="CAL5068362.1"/>
    </source>
</evidence>
<evidence type="ECO:0008006" key="4">
    <source>
        <dbReference type="Google" id="ProtNLM"/>
    </source>
</evidence>
<dbReference type="InterPro" id="IPR036574">
    <property type="entry name" value="Scorpion_toxin-like_sf"/>
</dbReference>